<dbReference type="Proteomes" id="UP000498980">
    <property type="component" value="Unassembled WGS sequence"/>
</dbReference>
<dbReference type="PANTHER" id="PTHR34293:SF1">
    <property type="entry name" value="HTH-TYPE TRANSCRIPTIONAL REGULATOR TRMBL2"/>
    <property type="match status" value="1"/>
</dbReference>
<dbReference type="PROSITE" id="PS50043">
    <property type="entry name" value="HTH_LUXR_2"/>
    <property type="match status" value="1"/>
</dbReference>
<dbReference type="CDD" id="cd06170">
    <property type="entry name" value="LuxR_C_like"/>
    <property type="match status" value="1"/>
</dbReference>
<dbReference type="InterPro" id="IPR000792">
    <property type="entry name" value="Tscrpt_reg_LuxR_C"/>
</dbReference>
<dbReference type="GO" id="GO:0006355">
    <property type="term" value="P:regulation of DNA-templated transcription"/>
    <property type="evidence" value="ECO:0007669"/>
    <property type="project" value="InterPro"/>
</dbReference>
<protein>
    <recommendedName>
        <fullName evidence="1">HTH luxR-type domain-containing protein</fullName>
    </recommendedName>
</protein>
<gene>
    <name evidence="2" type="ORF">Sfulv_46890</name>
</gene>
<dbReference type="AlphaFoldDB" id="A0A7J0CBU6"/>
<dbReference type="EMBL" id="BLWC01000001">
    <property type="protein sequence ID" value="GFM99878.1"/>
    <property type="molecule type" value="Genomic_DNA"/>
</dbReference>
<dbReference type="InterPro" id="IPR016032">
    <property type="entry name" value="Sig_transdc_resp-reg_C-effctor"/>
</dbReference>
<proteinExistence type="predicted"/>
<reference evidence="2 3" key="1">
    <citation type="submission" date="2020-05" db="EMBL/GenBank/DDBJ databases">
        <title>Whole genome shotgun sequence of Streptomyces fulvorobeus NBRC 15897.</title>
        <authorList>
            <person name="Komaki H."/>
            <person name="Tamura T."/>
        </authorList>
    </citation>
    <scope>NUCLEOTIDE SEQUENCE [LARGE SCALE GENOMIC DNA]</scope>
    <source>
        <strain evidence="2 3">NBRC 15897</strain>
    </source>
</reference>
<accession>A0A7J0CBU6</accession>
<evidence type="ECO:0000259" key="1">
    <source>
        <dbReference type="PROSITE" id="PS50043"/>
    </source>
</evidence>
<dbReference type="PANTHER" id="PTHR34293">
    <property type="entry name" value="HTH-TYPE TRANSCRIPTIONAL REGULATOR TRMBL2"/>
    <property type="match status" value="1"/>
</dbReference>
<organism evidence="2 3">
    <name type="scientific">Streptomyces fulvorobeus</name>
    <dbReference type="NCBI Taxonomy" id="284028"/>
    <lineage>
        <taxon>Bacteria</taxon>
        <taxon>Bacillati</taxon>
        <taxon>Actinomycetota</taxon>
        <taxon>Actinomycetes</taxon>
        <taxon>Kitasatosporales</taxon>
        <taxon>Streptomycetaceae</taxon>
        <taxon>Streptomyces</taxon>
    </lineage>
</organism>
<evidence type="ECO:0000313" key="3">
    <source>
        <dbReference type="Proteomes" id="UP000498980"/>
    </source>
</evidence>
<sequence length="353" mass="38596">MTAFAYDHVRSRPWRAAGLQLGGGRMLQGLGLGADAEAVYRGVLADPSGGIAELVVRLGRTEEQVRAGLDRLVDLDLLRPSRDSPGAVRAVRPELGLEILLSRQEEELLRQQREMIRSKTAAARLVSEFAELRPNTEVDGAERLVGMDAIQDRLEQLARGLERECLAILPGGALSQASLDASRPLDERALAQGIEMRSVYQESARKDPATLSYVRWLTEQGGQVRTSLLLPPRLLVFDRTVAVVPIDPQHSRLGALCTRAPGIVASLITLFEQTWNAAVPLGADRPRETGSRPSPVELELLKLLASGMTDEAAGKRLGVSLRTVRRQMSALMERLHATSRFEAGLKAARQGWI</sequence>
<feature type="domain" description="HTH luxR-type" evidence="1">
    <location>
        <begin position="286"/>
        <end position="351"/>
    </location>
</feature>
<name>A0A7J0CBU6_9ACTN</name>
<dbReference type="Pfam" id="PF00196">
    <property type="entry name" value="GerE"/>
    <property type="match status" value="1"/>
</dbReference>
<dbReference type="SMART" id="SM00421">
    <property type="entry name" value="HTH_LUXR"/>
    <property type="match status" value="1"/>
</dbReference>
<evidence type="ECO:0000313" key="2">
    <source>
        <dbReference type="EMBL" id="GFM99878.1"/>
    </source>
</evidence>
<dbReference type="Gene3D" id="1.10.10.10">
    <property type="entry name" value="Winged helix-like DNA-binding domain superfamily/Winged helix DNA-binding domain"/>
    <property type="match status" value="1"/>
</dbReference>
<keyword evidence="3" id="KW-1185">Reference proteome</keyword>
<dbReference type="SUPFAM" id="SSF46894">
    <property type="entry name" value="C-terminal effector domain of the bipartite response regulators"/>
    <property type="match status" value="1"/>
</dbReference>
<dbReference type="InterPro" id="IPR051797">
    <property type="entry name" value="TrmB-like"/>
</dbReference>
<comment type="caution">
    <text evidence="2">The sequence shown here is derived from an EMBL/GenBank/DDBJ whole genome shotgun (WGS) entry which is preliminary data.</text>
</comment>
<dbReference type="GO" id="GO:0003677">
    <property type="term" value="F:DNA binding"/>
    <property type="evidence" value="ECO:0007669"/>
    <property type="project" value="InterPro"/>
</dbReference>
<dbReference type="InterPro" id="IPR036388">
    <property type="entry name" value="WH-like_DNA-bd_sf"/>
</dbReference>